<dbReference type="PANTHER" id="PTHR11138">
    <property type="entry name" value="METHIONYL-TRNA FORMYLTRANSFERASE"/>
    <property type="match status" value="1"/>
</dbReference>
<dbReference type="PANTHER" id="PTHR11138:SF5">
    <property type="entry name" value="METHIONYL-TRNA FORMYLTRANSFERASE, MITOCHONDRIAL"/>
    <property type="match status" value="1"/>
</dbReference>
<evidence type="ECO:0000313" key="3">
    <source>
        <dbReference type="EMBL" id="CAD2216190.1"/>
    </source>
</evidence>
<dbReference type="Pfam" id="PF00551">
    <property type="entry name" value="Formyl_trans_N"/>
    <property type="match status" value="1"/>
</dbReference>
<dbReference type="InterPro" id="IPR036477">
    <property type="entry name" value="Formyl_transf_N_sf"/>
</dbReference>
<sequence length="634" mass="70755">MEHRNTDEEAPLTWADLGLPLSYYDLAVVVSFRYFLPTSLLQALPPTINMHPSVLPHYRGASPIFSTLLNNEEVGGVSIIQIKKEDTALMDSGHVLWQCEVPIEPDTDIRTYFPLVTQVGAAGLCDLIFGEGTSNDKKSASSGKVNAIRESTPPTCGCAPPKHGQHKTEKCWRTLCRSPSQLTSVAIERALETHKLCFHHNIKLLSQSEEAEETTVSDRKKRPKPSETQIVTLNCAEVFPDSVLNASSDWPDSFTYSWRFSQSQNYEIILSNPSSCQVKNTVSTYFCNANSKYKSDPYHAPLLPKHVAVLKFSHYTDKDCFGVWRSFVGGEYFSPSVNATLDKTCTPVRNQLVRRVVRQKLRKHLSEQRKQHGGKQKHDKQTVPYDARPKPKMILDESMITRQMILESVEELRLSCSFTQAVHPDVLSPALAEELEAVESGDVYFYRAPPPLFQSILSGAAPHVVKTRILINTKEKSLVLSSRTGRSAGLVAPSITEARDAEALRALLAAEEEDKSASEDEHTPDNYVPEVILIPAEVRCERRKAKPPVRQEPSAEETAQQTSSAGRQFYIPPGTGYFPISDDTVGCIKCSEGWFIWKEAHLKYSSKPQPASLLRKGLAMKNGILYPGLFSEYS</sequence>
<evidence type="ECO:0000313" key="4">
    <source>
        <dbReference type="Proteomes" id="UP000515908"/>
    </source>
</evidence>
<feature type="region of interest" description="Disordered" evidence="1">
    <location>
        <begin position="363"/>
        <end position="386"/>
    </location>
</feature>
<dbReference type="Proteomes" id="UP000515908">
    <property type="component" value="Chromosome 06"/>
</dbReference>
<reference evidence="3 4" key="1">
    <citation type="submission" date="2020-08" db="EMBL/GenBank/DDBJ databases">
        <authorList>
            <person name="Newling K."/>
            <person name="Davey J."/>
            <person name="Forrester S."/>
        </authorList>
    </citation>
    <scope>NUCLEOTIDE SEQUENCE [LARGE SCALE GENOMIC DNA]</scope>
    <source>
        <strain evidence="4">Crithidia deanei Carvalho (ATCC PRA-265)</strain>
    </source>
</reference>
<dbReference type="InterPro" id="IPR002376">
    <property type="entry name" value="Formyl_transf_N"/>
</dbReference>
<proteinExistence type="predicted"/>
<gene>
    <name evidence="3" type="ORF">ADEAN_000365100</name>
</gene>
<name>A0A7G2C8Q9_9TRYP</name>
<dbReference type="EMBL" id="LR877150">
    <property type="protein sequence ID" value="CAD2216190.1"/>
    <property type="molecule type" value="Genomic_DNA"/>
</dbReference>
<keyword evidence="4" id="KW-1185">Reference proteome</keyword>
<dbReference type="Gene3D" id="3.40.50.170">
    <property type="entry name" value="Formyl transferase, N-terminal domain"/>
    <property type="match status" value="1"/>
</dbReference>
<dbReference type="GO" id="GO:0005739">
    <property type="term" value="C:mitochondrion"/>
    <property type="evidence" value="ECO:0007669"/>
    <property type="project" value="TreeGrafter"/>
</dbReference>
<protein>
    <submittedName>
        <fullName evidence="3">Formyl transferase, putative</fullName>
    </submittedName>
</protein>
<feature type="compositionally biased region" description="Polar residues" evidence="1">
    <location>
        <begin position="557"/>
        <end position="566"/>
    </location>
</feature>
<feature type="domain" description="Formyl transferase N-terminal" evidence="2">
    <location>
        <begin position="25"/>
        <end position="117"/>
    </location>
</feature>
<dbReference type="AlphaFoldDB" id="A0A7G2C8Q9"/>
<dbReference type="SUPFAM" id="SSF53328">
    <property type="entry name" value="Formyltransferase"/>
    <property type="match status" value="1"/>
</dbReference>
<evidence type="ECO:0000256" key="1">
    <source>
        <dbReference type="SAM" id="MobiDB-lite"/>
    </source>
</evidence>
<keyword evidence="3" id="KW-0808">Transferase</keyword>
<evidence type="ECO:0000259" key="2">
    <source>
        <dbReference type="Pfam" id="PF00551"/>
    </source>
</evidence>
<feature type="region of interest" description="Disordered" evidence="1">
    <location>
        <begin position="543"/>
        <end position="566"/>
    </location>
</feature>
<organism evidence="3 4">
    <name type="scientific">Angomonas deanei</name>
    <dbReference type="NCBI Taxonomy" id="59799"/>
    <lineage>
        <taxon>Eukaryota</taxon>
        <taxon>Discoba</taxon>
        <taxon>Euglenozoa</taxon>
        <taxon>Kinetoplastea</taxon>
        <taxon>Metakinetoplastina</taxon>
        <taxon>Trypanosomatida</taxon>
        <taxon>Trypanosomatidae</taxon>
        <taxon>Strigomonadinae</taxon>
        <taxon>Angomonas</taxon>
    </lineage>
</organism>
<dbReference type="VEuPathDB" id="TriTrypDB:ADEAN_000365100"/>
<accession>A0A7G2C8Q9</accession>
<feature type="region of interest" description="Disordered" evidence="1">
    <location>
        <begin position="134"/>
        <end position="153"/>
    </location>
</feature>
<dbReference type="GO" id="GO:0004479">
    <property type="term" value="F:methionyl-tRNA formyltransferase activity"/>
    <property type="evidence" value="ECO:0007669"/>
    <property type="project" value="TreeGrafter"/>
</dbReference>